<feature type="region of interest" description="Disordered" evidence="1">
    <location>
        <begin position="154"/>
        <end position="174"/>
    </location>
</feature>
<dbReference type="Pfam" id="PF00787">
    <property type="entry name" value="PX"/>
    <property type="match status" value="1"/>
</dbReference>
<organism evidence="3 4">
    <name type="scientific">Pythium oligandrum</name>
    <name type="common">Mycoparasitic fungus</name>
    <dbReference type="NCBI Taxonomy" id="41045"/>
    <lineage>
        <taxon>Eukaryota</taxon>
        <taxon>Sar</taxon>
        <taxon>Stramenopiles</taxon>
        <taxon>Oomycota</taxon>
        <taxon>Peronosporomycetes</taxon>
        <taxon>Pythiales</taxon>
        <taxon>Pythiaceae</taxon>
        <taxon>Pythium</taxon>
    </lineage>
</organism>
<dbReference type="InterPro" id="IPR001683">
    <property type="entry name" value="PX_dom"/>
</dbReference>
<comment type="caution">
    <text evidence="3">The sequence shown here is derived from an EMBL/GenBank/DDBJ whole genome shotgun (WGS) entry which is preliminary data.</text>
</comment>
<evidence type="ECO:0000256" key="1">
    <source>
        <dbReference type="SAM" id="MobiDB-lite"/>
    </source>
</evidence>
<accession>A0A8K1CCQ2</accession>
<sequence>MALDRFAYSRNGGNAGDEKCMIRVNIPQALKMQQHTRYQISVTNVQTRQTWHVSHRYSEFLKLRDDLIKFFGKASKKCPGCTNYEKVLRLFEFPPKRLFTSDNPVVIAYRKKALRAFASLLASHTFTTAPKCPTCSDYPFAAVRDFLTIDPGMPAESDRVSASSSSGDSIRESMQSIRESINVKDFTSYVPAGKIKAVNSEGMFIKDDDASKHKSSKSKSPVAAKNLDSPPAASPSSTVSSVSPLPSPSKLSVSTMEESTTGQSQALKQSTNAKSSPRMLQPHPSSADDEEFGSLNMDFMTKVSVANKE</sequence>
<feature type="region of interest" description="Disordered" evidence="1">
    <location>
        <begin position="208"/>
        <end position="295"/>
    </location>
</feature>
<feature type="compositionally biased region" description="Polar residues" evidence="1">
    <location>
        <begin position="256"/>
        <end position="275"/>
    </location>
</feature>
<evidence type="ECO:0000259" key="2">
    <source>
        <dbReference type="PROSITE" id="PS50195"/>
    </source>
</evidence>
<evidence type="ECO:0000313" key="4">
    <source>
        <dbReference type="Proteomes" id="UP000794436"/>
    </source>
</evidence>
<dbReference type="OrthoDB" id="10254720at2759"/>
<dbReference type="Proteomes" id="UP000794436">
    <property type="component" value="Unassembled WGS sequence"/>
</dbReference>
<evidence type="ECO:0000313" key="3">
    <source>
        <dbReference type="EMBL" id="TMW60603.1"/>
    </source>
</evidence>
<dbReference type="Gene3D" id="3.30.1520.10">
    <property type="entry name" value="Phox-like domain"/>
    <property type="match status" value="1"/>
</dbReference>
<reference evidence="3" key="1">
    <citation type="submission" date="2019-03" db="EMBL/GenBank/DDBJ databases">
        <title>Long read genome sequence of the mycoparasitic Pythium oligandrum ATCC 38472 isolated from sugarbeet rhizosphere.</title>
        <authorList>
            <person name="Gaulin E."/>
        </authorList>
    </citation>
    <scope>NUCLEOTIDE SEQUENCE</scope>
    <source>
        <strain evidence="3">ATCC 38472_TT</strain>
    </source>
</reference>
<gene>
    <name evidence="3" type="ORF">Poli38472_000645</name>
</gene>
<dbReference type="SUPFAM" id="SSF64268">
    <property type="entry name" value="PX domain"/>
    <property type="match status" value="1"/>
</dbReference>
<feature type="domain" description="PX" evidence="2">
    <location>
        <begin position="16"/>
        <end position="154"/>
    </location>
</feature>
<dbReference type="EMBL" id="SPLM01000108">
    <property type="protein sequence ID" value="TMW60603.1"/>
    <property type="molecule type" value="Genomic_DNA"/>
</dbReference>
<dbReference type="InterPro" id="IPR036871">
    <property type="entry name" value="PX_dom_sf"/>
</dbReference>
<keyword evidence="4" id="KW-1185">Reference proteome</keyword>
<dbReference type="CDD" id="cd06093">
    <property type="entry name" value="PX_domain"/>
    <property type="match status" value="1"/>
</dbReference>
<dbReference type="AlphaFoldDB" id="A0A8K1CCQ2"/>
<proteinExistence type="predicted"/>
<dbReference type="PROSITE" id="PS50195">
    <property type="entry name" value="PX"/>
    <property type="match status" value="1"/>
</dbReference>
<protein>
    <recommendedName>
        <fullName evidence="2">PX domain-containing protein</fullName>
    </recommendedName>
</protein>
<name>A0A8K1CCQ2_PYTOL</name>
<feature type="compositionally biased region" description="Low complexity" evidence="1">
    <location>
        <begin position="229"/>
        <end position="255"/>
    </location>
</feature>
<dbReference type="GO" id="GO:0035091">
    <property type="term" value="F:phosphatidylinositol binding"/>
    <property type="evidence" value="ECO:0007669"/>
    <property type="project" value="InterPro"/>
</dbReference>